<evidence type="ECO:0000256" key="2">
    <source>
        <dbReference type="ARBA" id="ARBA00022448"/>
    </source>
</evidence>
<keyword evidence="5" id="KW-0472">Membrane</keyword>
<keyword evidence="2" id="KW-0813">Transport</keyword>
<dbReference type="AlphaFoldDB" id="F6I733"/>
<organism evidence="6 7">
    <name type="scientific">Vitis vinifera</name>
    <name type="common">Grape</name>
    <dbReference type="NCBI Taxonomy" id="29760"/>
    <lineage>
        <taxon>Eukaryota</taxon>
        <taxon>Viridiplantae</taxon>
        <taxon>Streptophyta</taxon>
        <taxon>Embryophyta</taxon>
        <taxon>Tracheophyta</taxon>
        <taxon>Spermatophyta</taxon>
        <taxon>Magnoliopsida</taxon>
        <taxon>eudicotyledons</taxon>
        <taxon>Gunneridae</taxon>
        <taxon>Pentapetalae</taxon>
        <taxon>rosids</taxon>
        <taxon>Vitales</taxon>
        <taxon>Vitaceae</taxon>
        <taxon>Viteae</taxon>
        <taxon>Vitis</taxon>
    </lineage>
</organism>
<evidence type="ECO:0000313" key="7">
    <source>
        <dbReference type="Proteomes" id="UP000009183"/>
    </source>
</evidence>
<evidence type="ECO:0000256" key="3">
    <source>
        <dbReference type="ARBA" id="ARBA00022692"/>
    </source>
</evidence>
<dbReference type="InterPro" id="IPR039309">
    <property type="entry name" value="BT1"/>
</dbReference>
<keyword evidence="3" id="KW-0812">Transmembrane</keyword>
<dbReference type="EMBL" id="FN596763">
    <property type="protein sequence ID" value="CCB62751.1"/>
    <property type="molecule type" value="Genomic_DNA"/>
</dbReference>
<proteinExistence type="predicted"/>
<name>F6I733_VITVI</name>
<dbReference type="Pfam" id="PF03092">
    <property type="entry name" value="BT1"/>
    <property type="match status" value="1"/>
</dbReference>
<evidence type="ECO:0000256" key="5">
    <source>
        <dbReference type="ARBA" id="ARBA00023136"/>
    </source>
</evidence>
<evidence type="ECO:0000256" key="4">
    <source>
        <dbReference type="ARBA" id="ARBA00022989"/>
    </source>
</evidence>
<evidence type="ECO:0000256" key="1">
    <source>
        <dbReference type="ARBA" id="ARBA00004141"/>
    </source>
</evidence>
<feature type="non-terminal residue" evidence="6">
    <location>
        <position position="1"/>
    </location>
</feature>
<dbReference type="GO" id="GO:0016020">
    <property type="term" value="C:membrane"/>
    <property type="evidence" value="ECO:0007669"/>
    <property type="project" value="UniProtKB-SubCell"/>
</dbReference>
<dbReference type="PANTHER" id="PTHR31585">
    <property type="entry name" value="FOLATE-BIOPTERIN TRANSPORTER 1, CHLOROPLASTIC"/>
    <property type="match status" value="1"/>
</dbReference>
<accession>F6I733</accession>
<dbReference type="InParanoid" id="F6I733"/>
<sequence length="95" mass="9860">GTAGARVLCAGVQVLPMDCHQLLPKDDLNAAPSTLQLLQNFANLPMVGKPLYGVVSDAVYIGGSHDQGTAGARVLCAGVQVLPMDCHQLLPQGRP</sequence>
<comment type="subcellular location">
    <subcellularLocation>
        <location evidence="1">Membrane</location>
        <topology evidence="1">Multi-pass membrane protein</topology>
    </subcellularLocation>
</comment>
<dbReference type="Proteomes" id="UP000009183">
    <property type="component" value="Unassembled WGS sequence, unordered"/>
</dbReference>
<keyword evidence="7" id="KW-1185">Reference proteome</keyword>
<keyword evidence="4" id="KW-1133">Transmembrane helix</keyword>
<dbReference type="HOGENOM" id="CLU_2379034_0_0_1"/>
<evidence type="ECO:0000313" key="6">
    <source>
        <dbReference type="EMBL" id="CCB62751.1"/>
    </source>
</evidence>
<dbReference type="PaxDb" id="29760-VIT_00s0218g00210.t01"/>
<dbReference type="PANTHER" id="PTHR31585:SF2">
    <property type="entry name" value="FOLATE-BIOPTERIN TRANSPORTER 7-RELATED"/>
    <property type="match status" value="1"/>
</dbReference>
<gene>
    <name evidence="6" type="ORF">VIT_00s0218g00210</name>
</gene>
<protein>
    <submittedName>
        <fullName evidence="6">Uncharacterized protein</fullName>
    </submittedName>
</protein>
<reference evidence="7" key="1">
    <citation type="journal article" date="2007" name="Nature">
        <title>The grapevine genome sequence suggests ancestral hexaploidization in major angiosperm phyla.</title>
        <authorList>
            <consortium name="The French-Italian Public Consortium for Grapevine Genome Characterization."/>
            <person name="Jaillon O."/>
            <person name="Aury J.-M."/>
            <person name="Noel B."/>
            <person name="Policriti A."/>
            <person name="Clepet C."/>
            <person name="Casagrande A."/>
            <person name="Choisne N."/>
            <person name="Aubourg S."/>
            <person name="Vitulo N."/>
            <person name="Jubin C."/>
            <person name="Vezzi A."/>
            <person name="Legeai F."/>
            <person name="Hugueney P."/>
            <person name="Dasilva C."/>
            <person name="Horner D."/>
            <person name="Mica E."/>
            <person name="Jublot D."/>
            <person name="Poulain J."/>
            <person name="Bruyere C."/>
            <person name="Billault A."/>
            <person name="Segurens B."/>
            <person name="Gouyvenoux M."/>
            <person name="Ugarte E."/>
            <person name="Cattonaro F."/>
            <person name="Anthouard V."/>
            <person name="Vico V."/>
            <person name="Del Fabbro C."/>
            <person name="Alaux M."/>
            <person name="Di Gaspero G."/>
            <person name="Dumas V."/>
            <person name="Felice N."/>
            <person name="Paillard S."/>
            <person name="Juman I."/>
            <person name="Moroldo M."/>
            <person name="Scalabrin S."/>
            <person name="Canaguier A."/>
            <person name="Le Clainche I."/>
            <person name="Malacrida G."/>
            <person name="Durand E."/>
            <person name="Pesole G."/>
            <person name="Laucou V."/>
            <person name="Chatelet P."/>
            <person name="Merdinoglu D."/>
            <person name="Delledonne M."/>
            <person name="Pezzotti M."/>
            <person name="Lecharny A."/>
            <person name="Scarpelli C."/>
            <person name="Artiguenave F."/>
            <person name="Pe M.E."/>
            <person name="Valle G."/>
            <person name="Morgante M."/>
            <person name="Caboche M."/>
            <person name="Adam-Blondon A.-F."/>
            <person name="Weissenbach J."/>
            <person name="Quetier F."/>
            <person name="Wincker P."/>
        </authorList>
    </citation>
    <scope>NUCLEOTIDE SEQUENCE [LARGE SCALE GENOMIC DNA]</scope>
    <source>
        <strain evidence="7">cv. Pinot noir / PN40024</strain>
    </source>
</reference>